<evidence type="ECO:0000256" key="5">
    <source>
        <dbReference type="ARBA" id="ARBA00022692"/>
    </source>
</evidence>
<keyword evidence="4" id="KW-1134">Transmembrane beta strand</keyword>
<evidence type="ECO:0000256" key="8">
    <source>
        <dbReference type="SAM" id="Coils"/>
    </source>
</evidence>
<evidence type="ECO:0000256" key="2">
    <source>
        <dbReference type="ARBA" id="ARBA00007613"/>
    </source>
</evidence>
<name>A0ABT0YJZ0_9BURK</name>
<dbReference type="PANTHER" id="PTHR30026">
    <property type="entry name" value="OUTER MEMBRANE PROTEIN TOLC"/>
    <property type="match status" value="1"/>
</dbReference>
<keyword evidence="8" id="KW-0175">Coiled coil</keyword>
<dbReference type="InterPro" id="IPR051906">
    <property type="entry name" value="TolC-like"/>
</dbReference>
<sequence>MSERALKSSSRPARLRPTRLMLSIAIGLGSLLGAAGLAQAQTLVDVYNAARSYDATYLAARAQAESAEYATEQAYALRRPSVGLSATVERNESKSPVGERDTTTRQAGISALQPLFNRANGVSIEQAERSLAIAQAELRNAEQDLIVRVAEAYFDVLAARDTLASAQSNKTAISEQLASAKRNFEVGTATITDTREAQARFDLATAQEIAAQNNLQTSQAALNQLVGRTDVDPHPLAAPVTLPALMPANEQEWVMRSEQSPSVQQAQLALEIAELETEKARAGHLPTVDLVGGVGRSRNSYSPESPTQPTGTYRSANIGIELKMPLFAGFSVQNRVRETLLLEQKSRNDLEAARRAVALATRQAFSGVQSGLAQVKALEAAESSSKLALEATQLGYKVGVRVNLDVLNAQTQLFDTQTELAQARYNVLVGNLRLRQVAGQLAPDDLAPINSLLTP</sequence>
<evidence type="ECO:0000313" key="10">
    <source>
        <dbReference type="Proteomes" id="UP001165541"/>
    </source>
</evidence>
<evidence type="ECO:0000256" key="6">
    <source>
        <dbReference type="ARBA" id="ARBA00023136"/>
    </source>
</evidence>
<feature type="coiled-coil region" evidence="8">
    <location>
        <begin position="124"/>
        <end position="183"/>
    </location>
</feature>
<gene>
    <name evidence="9" type="ORF">M8A51_01640</name>
</gene>
<dbReference type="RefSeq" id="WP_251776369.1">
    <property type="nucleotide sequence ID" value="NZ_JAMKFE010000001.1"/>
</dbReference>
<keyword evidence="10" id="KW-1185">Reference proteome</keyword>
<keyword evidence="6" id="KW-0472">Membrane</keyword>
<dbReference type="Pfam" id="PF02321">
    <property type="entry name" value="OEP"/>
    <property type="match status" value="2"/>
</dbReference>
<evidence type="ECO:0000256" key="4">
    <source>
        <dbReference type="ARBA" id="ARBA00022452"/>
    </source>
</evidence>
<keyword evidence="7" id="KW-0998">Cell outer membrane</keyword>
<dbReference type="PANTHER" id="PTHR30026:SF20">
    <property type="entry name" value="OUTER MEMBRANE PROTEIN TOLC"/>
    <property type="match status" value="1"/>
</dbReference>
<reference evidence="9" key="1">
    <citation type="submission" date="2022-05" db="EMBL/GenBank/DDBJ databases">
        <title>Schlegelella sp. nov., isolated from mangrove soil.</title>
        <authorList>
            <person name="Liu Y."/>
            <person name="Ge X."/>
            <person name="Liu W."/>
        </authorList>
    </citation>
    <scope>NUCLEOTIDE SEQUENCE</scope>
    <source>
        <strain evidence="9">S2-27</strain>
    </source>
</reference>
<evidence type="ECO:0000256" key="7">
    <source>
        <dbReference type="ARBA" id="ARBA00023237"/>
    </source>
</evidence>
<comment type="caution">
    <text evidence="9">The sequence shown here is derived from an EMBL/GenBank/DDBJ whole genome shotgun (WGS) entry which is preliminary data.</text>
</comment>
<proteinExistence type="inferred from homology"/>
<comment type="subcellular location">
    <subcellularLocation>
        <location evidence="1">Cell outer membrane</location>
    </subcellularLocation>
</comment>
<evidence type="ECO:0000256" key="3">
    <source>
        <dbReference type="ARBA" id="ARBA00022448"/>
    </source>
</evidence>
<organism evidence="9 10">
    <name type="scientific">Caldimonas mangrovi</name>
    <dbReference type="NCBI Taxonomy" id="2944811"/>
    <lineage>
        <taxon>Bacteria</taxon>
        <taxon>Pseudomonadati</taxon>
        <taxon>Pseudomonadota</taxon>
        <taxon>Betaproteobacteria</taxon>
        <taxon>Burkholderiales</taxon>
        <taxon>Sphaerotilaceae</taxon>
        <taxon>Caldimonas</taxon>
    </lineage>
</organism>
<comment type="similarity">
    <text evidence="2">Belongs to the outer membrane factor (OMF) (TC 1.B.17) family.</text>
</comment>
<dbReference type="InterPro" id="IPR003423">
    <property type="entry name" value="OMP_efflux"/>
</dbReference>
<dbReference type="Gene3D" id="1.20.1600.10">
    <property type="entry name" value="Outer membrane efflux proteins (OEP)"/>
    <property type="match status" value="1"/>
</dbReference>
<evidence type="ECO:0000256" key="1">
    <source>
        <dbReference type="ARBA" id="ARBA00004442"/>
    </source>
</evidence>
<dbReference type="NCBIfam" id="TIGR01844">
    <property type="entry name" value="type_I_sec_TolC"/>
    <property type="match status" value="1"/>
</dbReference>
<dbReference type="EMBL" id="JAMKFE010000001">
    <property type="protein sequence ID" value="MCM5678228.1"/>
    <property type="molecule type" value="Genomic_DNA"/>
</dbReference>
<dbReference type="SUPFAM" id="SSF56954">
    <property type="entry name" value="Outer membrane efflux proteins (OEP)"/>
    <property type="match status" value="1"/>
</dbReference>
<evidence type="ECO:0000313" key="9">
    <source>
        <dbReference type="EMBL" id="MCM5678228.1"/>
    </source>
</evidence>
<accession>A0ABT0YJZ0</accession>
<dbReference type="InterPro" id="IPR010130">
    <property type="entry name" value="T1SS_OMP_TolC"/>
</dbReference>
<dbReference type="Proteomes" id="UP001165541">
    <property type="component" value="Unassembled WGS sequence"/>
</dbReference>
<keyword evidence="5" id="KW-0812">Transmembrane</keyword>
<protein>
    <submittedName>
        <fullName evidence="9">TolC family outer membrane protein</fullName>
    </submittedName>
</protein>
<keyword evidence="3" id="KW-0813">Transport</keyword>